<dbReference type="PATRIC" id="fig|1265738.3.peg.3108"/>
<comment type="caution">
    <text evidence="2">The sequence shown here is derived from an EMBL/GenBank/DDBJ whole genome shotgun (WGS) entry which is preliminary data.</text>
</comment>
<protein>
    <submittedName>
        <fullName evidence="2">Uncharacterized protein</fullName>
    </submittedName>
</protein>
<accession>M5S1A5</accession>
<evidence type="ECO:0000256" key="1">
    <source>
        <dbReference type="SAM" id="MobiDB-lite"/>
    </source>
</evidence>
<feature type="compositionally biased region" description="Basic and acidic residues" evidence="1">
    <location>
        <begin position="12"/>
        <end position="24"/>
    </location>
</feature>
<reference evidence="2 3" key="1">
    <citation type="journal article" date="2013" name="Mar. Genomics">
        <title>Expression of sulfatases in Rhodopirellula baltica and the diversity of sulfatases in the genus Rhodopirellula.</title>
        <authorList>
            <person name="Wegner C.E."/>
            <person name="Richter-Heitmann T."/>
            <person name="Klindworth A."/>
            <person name="Klockow C."/>
            <person name="Richter M."/>
            <person name="Achstetter T."/>
            <person name="Glockner F.O."/>
            <person name="Harder J."/>
        </authorList>
    </citation>
    <scope>NUCLEOTIDE SEQUENCE [LARGE SCALE GENOMIC DNA]</scope>
    <source>
        <strain evidence="2 3">SM1</strain>
    </source>
</reference>
<dbReference type="Proteomes" id="UP000011991">
    <property type="component" value="Unassembled WGS sequence"/>
</dbReference>
<dbReference type="EMBL" id="ANOG01000451">
    <property type="protein sequence ID" value="EMI19959.1"/>
    <property type="molecule type" value="Genomic_DNA"/>
</dbReference>
<evidence type="ECO:0000313" key="3">
    <source>
        <dbReference type="Proteomes" id="UP000011991"/>
    </source>
</evidence>
<keyword evidence="3" id="KW-1185">Reference proteome</keyword>
<feature type="region of interest" description="Disordered" evidence="1">
    <location>
        <begin position="1"/>
        <end position="24"/>
    </location>
</feature>
<organism evidence="2 3">
    <name type="scientific">Rhodopirellula maiorica SM1</name>
    <dbReference type="NCBI Taxonomy" id="1265738"/>
    <lineage>
        <taxon>Bacteria</taxon>
        <taxon>Pseudomonadati</taxon>
        <taxon>Planctomycetota</taxon>
        <taxon>Planctomycetia</taxon>
        <taxon>Pirellulales</taxon>
        <taxon>Pirellulaceae</taxon>
        <taxon>Novipirellula</taxon>
    </lineage>
</organism>
<evidence type="ECO:0000313" key="2">
    <source>
        <dbReference type="EMBL" id="EMI19959.1"/>
    </source>
</evidence>
<proteinExistence type="predicted"/>
<sequence length="84" mass="9441">MDEVTSPVMSVSRDESQSRPEETESLKIVSLTLNFPTNVRRRLSMNNPRLTLGQLMAKNNFIYLLNDASQSMGLPRTKGLILTS</sequence>
<name>M5S1A5_9BACT</name>
<gene>
    <name evidence="2" type="ORF">RMSM_03109</name>
</gene>
<dbReference type="AlphaFoldDB" id="M5S1A5"/>